<dbReference type="KEGG" id="tca:103314387"/>
<dbReference type="GO" id="GO:0005634">
    <property type="term" value="C:nucleus"/>
    <property type="evidence" value="ECO:0007669"/>
    <property type="project" value="UniProtKB-SubCell"/>
</dbReference>
<keyword evidence="7 10" id="KW-0539">Nucleus</keyword>
<feature type="coiled-coil region" evidence="11">
    <location>
        <begin position="289"/>
        <end position="317"/>
    </location>
</feature>
<keyword evidence="3 10" id="KW-0132">Cell division</keyword>
<name>D6X3H1_TRICA</name>
<comment type="subunit">
    <text evidence="10">Component of the NDC80 complex.</text>
</comment>
<dbReference type="Pfam" id="PF03801">
    <property type="entry name" value="Ndc80_HEC"/>
    <property type="match status" value="1"/>
</dbReference>
<evidence type="ECO:0000259" key="13">
    <source>
        <dbReference type="Pfam" id="PF03801"/>
    </source>
</evidence>
<dbReference type="GO" id="GO:0051301">
    <property type="term" value="P:cell division"/>
    <property type="evidence" value="ECO:0007669"/>
    <property type="project" value="UniProtKB-UniRule"/>
</dbReference>
<keyword evidence="6 11" id="KW-0175">Coiled coil</keyword>
<dbReference type="EMBL" id="KQ971374">
    <property type="protein sequence ID" value="EEZ97419.2"/>
    <property type="molecule type" value="Genomic_DNA"/>
</dbReference>
<keyword evidence="4 10" id="KW-0498">Mitosis</keyword>
<dbReference type="OMA" id="PSHKFQK"/>
<evidence type="ECO:0000256" key="7">
    <source>
        <dbReference type="ARBA" id="ARBA00023242"/>
    </source>
</evidence>
<dbReference type="Gene3D" id="1.10.418.30">
    <property type="entry name" value="Ncd80 complex, Ncd80 subunit"/>
    <property type="match status" value="1"/>
</dbReference>
<evidence type="ECO:0000256" key="4">
    <source>
        <dbReference type="ARBA" id="ARBA00022776"/>
    </source>
</evidence>
<evidence type="ECO:0000256" key="6">
    <source>
        <dbReference type="ARBA" id="ARBA00023054"/>
    </source>
</evidence>
<proteinExistence type="inferred from homology"/>
<dbReference type="GO" id="GO:0031262">
    <property type="term" value="C:Ndc80 complex"/>
    <property type="evidence" value="ECO:0000318"/>
    <property type="project" value="GO_Central"/>
</dbReference>
<dbReference type="HOGENOM" id="CLU_019866_0_0_1"/>
<evidence type="ECO:0000256" key="11">
    <source>
        <dbReference type="SAM" id="Coils"/>
    </source>
</evidence>
<dbReference type="Proteomes" id="UP000007266">
    <property type="component" value="Linkage group 10"/>
</dbReference>
<protein>
    <recommendedName>
        <fullName evidence="10">Kinetochore protein NDC80</fullName>
    </recommendedName>
</protein>
<reference evidence="14 15" key="1">
    <citation type="journal article" date="2008" name="Nature">
        <title>The genome of the model beetle and pest Tribolium castaneum.</title>
        <authorList>
            <consortium name="Tribolium Genome Sequencing Consortium"/>
            <person name="Richards S."/>
            <person name="Gibbs R.A."/>
            <person name="Weinstock G.M."/>
            <person name="Brown S.J."/>
            <person name="Denell R."/>
            <person name="Beeman R.W."/>
            <person name="Gibbs R."/>
            <person name="Beeman R.W."/>
            <person name="Brown S.J."/>
            <person name="Bucher G."/>
            <person name="Friedrich M."/>
            <person name="Grimmelikhuijzen C.J."/>
            <person name="Klingler M."/>
            <person name="Lorenzen M."/>
            <person name="Richards S."/>
            <person name="Roth S."/>
            <person name="Schroder R."/>
            <person name="Tautz D."/>
            <person name="Zdobnov E.M."/>
            <person name="Muzny D."/>
            <person name="Gibbs R.A."/>
            <person name="Weinstock G.M."/>
            <person name="Attaway T."/>
            <person name="Bell S."/>
            <person name="Buhay C.J."/>
            <person name="Chandrabose M.N."/>
            <person name="Chavez D."/>
            <person name="Clerk-Blankenburg K.P."/>
            <person name="Cree A."/>
            <person name="Dao M."/>
            <person name="Davis C."/>
            <person name="Chacko J."/>
            <person name="Dinh H."/>
            <person name="Dugan-Rocha S."/>
            <person name="Fowler G."/>
            <person name="Garner T.T."/>
            <person name="Garnes J."/>
            <person name="Gnirke A."/>
            <person name="Hawes A."/>
            <person name="Hernandez J."/>
            <person name="Hines S."/>
            <person name="Holder M."/>
            <person name="Hume J."/>
            <person name="Jhangiani S.N."/>
            <person name="Joshi V."/>
            <person name="Khan Z.M."/>
            <person name="Jackson L."/>
            <person name="Kovar C."/>
            <person name="Kowis A."/>
            <person name="Lee S."/>
            <person name="Lewis L.R."/>
            <person name="Margolis J."/>
            <person name="Morgan M."/>
            <person name="Nazareth L.V."/>
            <person name="Nguyen N."/>
            <person name="Okwuonu G."/>
            <person name="Parker D."/>
            <person name="Richards S."/>
            <person name="Ruiz S.J."/>
            <person name="Santibanez J."/>
            <person name="Savard J."/>
            <person name="Scherer S.E."/>
            <person name="Schneider B."/>
            <person name="Sodergren E."/>
            <person name="Tautz D."/>
            <person name="Vattahil S."/>
            <person name="Villasana D."/>
            <person name="White C.S."/>
            <person name="Wright R."/>
            <person name="Park Y."/>
            <person name="Beeman R.W."/>
            <person name="Lord J."/>
            <person name="Oppert B."/>
            <person name="Lorenzen M."/>
            <person name="Brown S."/>
            <person name="Wang L."/>
            <person name="Savard J."/>
            <person name="Tautz D."/>
            <person name="Richards S."/>
            <person name="Weinstock G."/>
            <person name="Gibbs R.A."/>
            <person name="Liu Y."/>
            <person name="Worley K."/>
            <person name="Weinstock G."/>
            <person name="Elsik C.G."/>
            <person name="Reese J.T."/>
            <person name="Elhaik E."/>
            <person name="Landan G."/>
            <person name="Graur D."/>
            <person name="Arensburger P."/>
            <person name="Atkinson P."/>
            <person name="Beeman R.W."/>
            <person name="Beidler J."/>
            <person name="Brown S.J."/>
            <person name="Demuth J.P."/>
            <person name="Drury D.W."/>
            <person name="Du Y.Z."/>
            <person name="Fujiwara H."/>
            <person name="Lorenzen M."/>
            <person name="Maselli V."/>
            <person name="Osanai M."/>
            <person name="Park Y."/>
            <person name="Robertson H.M."/>
            <person name="Tu Z."/>
            <person name="Wang J.J."/>
            <person name="Wang S."/>
            <person name="Richards S."/>
            <person name="Song H."/>
            <person name="Zhang L."/>
            <person name="Sodergren E."/>
            <person name="Werner D."/>
            <person name="Stanke M."/>
            <person name="Morgenstern B."/>
            <person name="Solovyev V."/>
            <person name="Kosarev P."/>
            <person name="Brown G."/>
            <person name="Chen H.C."/>
            <person name="Ermolaeva O."/>
            <person name="Hlavina W."/>
            <person name="Kapustin Y."/>
            <person name="Kiryutin B."/>
            <person name="Kitts P."/>
            <person name="Maglott D."/>
            <person name="Pruitt K."/>
            <person name="Sapojnikov V."/>
            <person name="Souvorov A."/>
            <person name="Mackey A.J."/>
            <person name="Waterhouse R.M."/>
            <person name="Wyder S."/>
            <person name="Zdobnov E.M."/>
            <person name="Zdobnov E.M."/>
            <person name="Wyder S."/>
            <person name="Kriventseva E.V."/>
            <person name="Kadowaki T."/>
            <person name="Bork P."/>
            <person name="Aranda M."/>
            <person name="Bao R."/>
            <person name="Beermann A."/>
            <person name="Berns N."/>
            <person name="Bolognesi R."/>
            <person name="Bonneton F."/>
            <person name="Bopp D."/>
            <person name="Brown S.J."/>
            <person name="Bucher G."/>
            <person name="Butts T."/>
            <person name="Chaumot A."/>
            <person name="Denell R.E."/>
            <person name="Ferrier D.E."/>
            <person name="Friedrich M."/>
            <person name="Gordon C.M."/>
            <person name="Jindra M."/>
            <person name="Klingler M."/>
            <person name="Lan Q."/>
            <person name="Lattorff H.M."/>
            <person name="Laudet V."/>
            <person name="von Levetsow C."/>
            <person name="Liu Z."/>
            <person name="Lutz R."/>
            <person name="Lynch J.A."/>
            <person name="da Fonseca R.N."/>
            <person name="Posnien N."/>
            <person name="Reuter R."/>
            <person name="Roth S."/>
            <person name="Savard J."/>
            <person name="Schinko J.B."/>
            <person name="Schmitt C."/>
            <person name="Schoppmeier M."/>
            <person name="Schroder R."/>
            <person name="Shippy T.D."/>
            <person name="Simonnet F."/>
            <person name="Marques-Souza H."/>
            <person name="Tautz D."/>
            <person name="Tomoyasu Y."/>
            <person name="Trauner J."/>
            <person name="Van der Zee M."/>
            <person name="Vervoort M."/>
            <person name="Wittkopp N."/>
            <person name="Wimmer E.A."/>
            <person name="Yang X."/>
            <person name="Jones A.K."/>
            <person name="Sattelle D.B."/>
            <person name="Ebert P.R."/>
            <person name="Nelson D."/>
            <person name="Scott J.G."/>
            <person name="Beeman R.W."/>
            <person name="Muthukrishnan S."/>
            <person name="Kramer K.J."/>
            <person name="Arakane Y."/>
            <person name="Beeman R.W."/>
            <person name="Zhu Q."/>
            <person name="Hogenkamp D."/>
            <person name="Dixit R."/>
            <person name="Oppert B."/>
            <person name="Jiang H."/>
            <person name="Zou Z."/>
            <person name="Marshall J."/>
            <person name="Elpidina E."/>
            <person name="Vinokurov K."/>
            <person name="Oppert C."/>
            <person name="Zou Z."/>
            <person name="Evans J."/>
            <person name="Lu Z."/>
            <person name="Zhao P."/>
            <person name="Sumathipala N."/>
            <person name="Altincicek B."/>
            <person name="Vilcinskas A."/>
            <person name="Williams M."/>
            <person name="Hultmark D."/>
            <person name="Hetru C."/>
            <person name="Jiang H."/>
            <person name="Grimmelikhuijzen C.J."/>
            <person name="Hauser F."/>
            <person name="Cazzamali G."/>
            <person name="Williamson M."/>
            <person name="Park Y."/>
            <person name="Li B."/>
            <person name="Tanaka Y."/>
            <person name="Predel R."/>
            <person name="Neupert S."/>
            <person name="Schachtner J."/>
            <person name="Verleyen P."/>
            <person name="Raible F."/>
            <person name="Bork P."/>
            <person name="Friedrich M."/>
            <person name="Walden K.K."/>
            <person name="Robertson H.M."/>
            <person name="Angeli S."/>
            <person name="Foret S."/>
            <person name="Bucher G."/>
            <person name="Schuetz S."/>
            <person name="Maleszka R."/>
            <person name="Wimmer E.A."/>
            <person name="Beeman R.W."/>
            <person name="Lorenzen M."/>
            <person name="Tomoyasu Y."/>
            <person name="Miller S.C."/>
            <person name="Grossmann D."/>
            <person name="Bucher G."/>
        </authorList>
    </citation>
    <scope>NUCLEOTIDE SEQUENCE [LARGE SCALE GENOMIC DNA]</scope>
    <source>
        <strain evidence="14 15">Georgia GA2</strain>
    </source>
</reference>
<dbReference type="PANTHER" id="PTHR10643:SF2">
    <property type="entry name" value="KINETOCHORE PROTEIN NDC80 HOMOLOG"/>
    <property type="match status" value="1"/>
</dbReference>
<dbReference type="InterPro" id="IPR038273">
    <property type="entry name" value="Ndc80_sf"/>
</dbReference>
<gene>
    <name evidence="14" type="primary">AUGUSTUS-3.0.2_11249</name>
    <name evidence="14" type="ORF">TcasGA2_TC011249</name>
</gene>
<keyword evidence="8 10" id="KW-0131">Cell cycle</keyword>
<dbReference type="AlphaFoldDB" id="D6X3H1"/>
<dbReference type="InterPro" id="IPR005550">
    <property type="entry name" value="Kinetochore_Ndc80"/>
</dbReference>
<evidence type="ECO:0000256" key="10">
    <source>
        <dbReference type="RuleBase" id="RU368072"/>
    </source>
</evidence>
<dbReference type="OrthoDB" id="7459479at2759"/>
<comment type="function">
    <text evidence="10">Acts as a component of the essential kinetochore-associated NDC80 complex, which is required for chromosome segregation and spindle checkpoint activity.</text>
</comment>
<feature type="coiled-coil region" evidence="11">
    <location>
        <begin position="503"/>
        <end position="579"/>
    </location>
</feature>
<dbReference type="PANTHER" id="PTHR10643">
    <property type="entry name" value="KINETOCHORE PROTEIN NDC80"/>
    <property type="match status" value="1"/>
</dbReference>
<evidence type="ECO:0000256" key="2">
    <source>
        <dbReference type="ARBA" id="ARBA00022454"/>
    </source>
</evidence>
<feature type="compositionally biased region" description="Polar residues" evidence="12">
    <location>
        <begin position="1"/>
        <end position="12"/>
    </location>
</feature>
<evidence type="ECO:0000313" key="14">
    <source>
        <dbReference type="EMBL" id="EEZ97419.2"/>
    </source>
</evidence>
<comment type="similarity">
    <text evidence="1 10">Belongs to the NDC80/HEC1 family.</text>
</comment>
<dbReference type="GO" id="GO:0051315">
    <property type="term" value="P:attachment of mitotic spindle microtubules to kinetochore"/>
    <property type="evidence" value="ECO:0000318"/>
    <property type="project" value="GO_Central"/>
</dbReference>
<evidence type="ECO:0000256" key="1">
    <source>
        <dbReference type="ARBA" id="ARBA00007050"/>
    </source>
</evidence>
<feature type="region of interest" description="Disordered" evidence="12">
    <location>
        <begin position="1"/>
        <end position="101"/>
    </location>
</feature>
<dbReference type="STRING" id="7070.D6X3H1"/>
<feature type="domain" description="Kinetochore protein Ndc80 CH" evidence="13">
    <location>
        <begin position="102"/>
        <end position="217"/>
    </location>
</feature>
<dbReference type="InterPro" id="IPR055260">
    <property type="entry name" value="Ndc80_CH"/>
</dbReference>
<keyword evidence="9 10" id="KW-0137">Centromere</keyword>
<sequence length="636" mass="73954">MYRRSNSSSQLPVPNRSRSKSSVSRVSAKDDNAKRFRANSMDRTLNPPLKRSTSSSNLRRPSVTPSVSYKKSTVITPTLNSGLKRSNSNLTTPRSRSKSPYKIGSAINDKKWVSDQYAKVLRFLREHPNCPEHLPNTIKPPTINSFVAVFNLLFKEIDPRFEVNTTNYKDIVLNTLKIYQFPGNISLSLLKTVNTMHAWPQVMGILGWLVDLVTYITQTNVNSALEQDPKYQKVECVTNYVLERYQLYNNNDDQEIADQAVSQELVKVLDIDDAETKRQQEEVIKLEQLKELRLEQINEQKNKNEMLDKEITQLQEETESFYQDREQREEASRASIESLRERKEKLVTLIKMKCESVESLKVEIKNQPCAIEERNKILEHIEAMKRKIDLKKEKIKTQKNIELTCHSKLKEAKNKVENEVYRLNNSLMKLTVVKPELKLLHLDESCDFSSAEFRKKVQNLPAKIKSCETMISDEITSQKTSIAKMKTEISTLEEHILSNKQLIETLTEKEISLKNQIRSLNEHLEEMVKQRKEEEALFKEKMKKMEQSAPPLVEIKQNIEQLKKIKQEKEEEHEKHKYQALEFFTKLESDVSNYVEKMNAKRNQVLDQLATCLQQTATVQQSIIDDMLTLEEIKKS</sequence>
<evidence type="ECO:0000256" key="9">
    <source>
        <dbReference type="ARBA" id="ARBA00023328"/>
    </source>
</evidence>
<evidence type="ECO:0000256" key="5">
    <source>
        <dbReference type="ARBA" id="ARBA00022838"/>
    </source>
</evidence>
<evidence type="ECO:0000256" key="12">
    <source>
        <dbReference type="SAM" id="MobiDB-lite"/>
    </source>
</evidence>
<accession>D6X3H1</accession>
<reference evidence="14 15" key="2">
    <citation type="journal article" date="2010" name="Nucleic Acids Res.">
        <title>BeetleBase in 2010: revisions to provide comprehensive genomic information for Tribolium castaneum.</title>
        <authorList>
            <person name="Kim H.S."/>
            <person name="Murphy T."/>
            <person name="Xia J."/>
            <person name="Caragea D."/>
            <person name="Park Y."/>
            <person name="Beeman R.W."/>
            <person name="Lorenzen M.D."/>
            <person name="Butcher S."/>
            <person name="Manak J.R."/>
            <person name="Brown S.J."/>
        </authorList>
    </citation>
    <scope>GENOME REANNOTATION</scope>
    <source>
        <strain evidence="14 15">Georgia GA2</strain>
    </source>
</reference>
<organism evidence="14 15">
    <name type="scientific">Tribolium castaneum</name>
    <name type="common">Red flour beetle</name>
    <dbReference type="NCBI Taxonomy" id="7070"/>
    <lineage>
        <taxon>Eukaryota</taxon>
        <taxon>Metazoa</taxon>
        <taxon>Ecdysozoa</taxon>
        <taxon>Arthropoda</taxon>
        <taxon>Hexapoda</taxon>
        <taxon>Insecta</taxon>
        <taxon>Pterygota</taxon>
        <taxon>Neoptera</taxon>
        <taxon>Endopterygota</taxon>
        <taxon>Coleoptera</taxon>
        <taxon>Polyphaga</taxon>
        <taxon>Cucujiformia</taxon>
        <taxon>Tenebrionidae</taxon>
        <taxon>Tenebrionidae incertae sedis</taxon>
        <taxon>Tribolium</taxon>
    </lineage>
</organism>
<comment type="subcellular location">
    <subcellularLocation>
        <location evidence="10">Chromosome</location>
        <location evidence="10">Centromere</location>
        <location evidence="10">Kinetochore</location>
    </subcellularLocation>
    <subcellularLocation>
        <location evidence="10">Nucleus</location>
    </subcellularLocation>
</comment>
<keyword evidence="15" id="KW-1185">Reference proteome</keyword>
<dbReference type="eggNOG" id="KOG0995">
    <property type="taxonomic scope" value="Eukaryota"/>
</dbReference>
<feature type="coiled-coil region" evidence="11">
    <location>
        <begin position="381"/>
        <end position="426"/>
    </location>
</feature>
<feature type="compositionally biased region" description="Polar residues" evidence="12">
    <location>
        <begin position="51"/>
        <end position="94"/>
    </location>
</feature>
<keyword evidence="2 10" id="KW-0158">Chromosome</keyword>
<evidence type="ECO:0000313" key="15">
    <source>
        <dbReference type="Proteomes" id="UP000007266"/>
    </source>
</evidence>
<evidence type="ECO:0000256" key="3">
    <source>
        <dbReference type="ARBA" id="ARBA00022618"/>
    </source>
</evidence>
<evidence type="ECO:0000256" key="8">
    <source>
        <dbReference type="ARBA" id="ARBA00023306"/>
    </source>
</evidence>
<keyword evidence="5 10" id="KW-0995">Kinetochore</keyword>